<protein>
    <recommendedName>
        <fullName evidence="9">Cell division protein FtsQ</fullName>
    </recommendedName>
</protein>
<dbReference type="GO" id="GO:0005886">
    <property type="term" value="C:plasma membrane"/>
    <property type="evidence" value="ECO:0007669"/>
    <property type="project" value="UniProtKB-SubCell"/>
</dbReference>
<dbReference type="InterPro" id="IPR013685">
    <property type="entry name" value="POTRA_FtsQ_type"/>
</dbReference>
<accession>A0A285UFW0</accession>
<evidence type="ECO:0000313" key="12">
    <source>
        <dbReference type="Proteomes" id="UP000219167"/>
    </source>
</evidence>
<keyword evidence="3 9" id="KW-0997">Cell inner membrane</keyword>
<evidence type="ECO:0000256" key="3">
    <source>
        <dbReference type="ARBA" id="ARBA00022519"/>
    </source>
</evidence>
<sequence length="310" mass="34406">MFALTGKKRSRVRQPDAAGLVEAESGRVLPRPLRRIVRFAVSLAVGRVPIPRHAGTVAAVSFLAATGFYGMSLGGHTQDFAQSTTTAAGFAIDDVKVSGARETSEIDILEQLGLDGTTSLVALDIEEARQKLAKLPWVEHVSVRKVYPGTIEITLKERTAFAIWQHGNDLSLIEKNGSVIAPLRDNKFSALPLFVGRDAEAAAADFDKQFDNWPEIKARVRAYVRVAGRRWDLRLDNGVIVMLPEMNVPRAMEQLFRLQAEQGVLERDIAAVDLRLEDRTTIRLTEGALERRKVVLDQRTKELKKVTDRS</sequence>
<dbReference type="PANTHER" id="PTHR35851:SF1">
    <property type="entry name" value="CELL DIVISION PROTEIN FTSQ"/>
    <property type="match status" value="1"/>
</dbReference>
<comment type="subcellular location">
    <subcellularLocation>
        <location evidence="9">Cell inner membrane</location>
        <topology evidence="9">Single-pass type II membrane protein</topology>
    </subcellularLocation>
    <subcellularLocation>
        <location evidence="1">Membrane</location>
    </subcellularLocation>
    <text evidence="9">Localizes to the division septum.</text>
</comment>
<evidence type="ECO:0000256" key="2">
    <source>
        <dbReference type="ARBA" id="ARBA00022475"/>
    </source>
</evidence>
<dbReference type="PROSITE" id="PS51779">
    <property type="entry name" value="POTRA"/>
    <property type="match status" value="1"/>
</dbReference>
<dbReference type="Proteomes" id="UP000219167">
    <property type="component" value="Unassembled WGS sequence"/>
</dbReference>
<keyword evidence="7 9" id="KW-0472">Membrane</keyword>
<gene>
    <name evidence="9" type="primary">ftsQ</name>
    <name evidence="11" type="ORF">SAMN05892877_107105</name>
</gene>
<dbReference type="GO" id="GO:0090529">
    <property type="term" value="P:cell septum assembly"/>
    <property type="evidence" value="ECO:0007669"/>
    <property type="project" value="InterPro"/>
</dbReference>
<dbReference type="GO" id="GO:0043093">
    <property type="term" value="P:FtsZ-dependent cytokinesis"/>
    <property type="evidence" value="ECO:0007669"/>
    <property type="project" value="UniProtKB-UniRule"/>
</dbReference>
<dbReference type="HAMAP" id="MF_00911">
    <property type="entry name" value="FtsQ_subfam"/>
    <property type="match status" value="1"/>
</dbReference>
<feature type="domain" description="POTRA" evidence="10">
    <location>
        <begin position="90"/>
        <end position="158"/>
    </location>
</feature>
<dbReference type="InterPro" id="IPR045335">
    <property type="entry name" value="FtsQ_C_sf"/>
</dbReference>
<dbReference type="InterPro" id="IPR026579">
    <property type="entry name" value="FtsQ"/>
</dbReference>
<dbReference type="Gene3D" id="3.10.20.310">
    <property type="entry name" value="membrane protein fhac"/>
    <property type="match status" value="1"/>
</dbReference>
<dbReference type="GO" id="GO:0032153">
    <property type="term" value="C:cell division site"/>
    <property type="evidence" value="ECO:0007669"/>
    <property type="project" value="UniProtKB-UniRule"/>
</dbReference>
<comment type="function">
    <text evidence="9">Essential cell division protein.</text>
</comment>
<reference evidence="11 12" key="1">
    <citation type="submission" date="2017-08" db="EMBL/GenBank/DDBJ databases">
        <authorList>
            <person name="de Groot N.N."/>
        </authorList>
    </citation>
    <scope>NUCLEOTIDE SEQUENCE [LARGE SCALE GENOMIC DNA]</scope>
    <source>
        <strain evidence="11 12">JC85</strain>
    </source>
</reference>
<keyword evidence="8 9" id="KW-0131">Cell cycle</keyword>
<dbReference type="InterPro" id="IPR034746">
    <property type="entry name" value="POTRA"/>
</dbReference>
<proteinExistence type="inferred from homology"/>
<evidence type="ECO:0000313" key="11">
    <source>
        <dbReference type="EMBL" id="SOC40298.1"/>
    </source>
</evidence>
<name>A0A285UFW0_9HYPH</name>
<dbReference type="Pfam" id="PF08478">
    <property type="entry name" value="POTRA_1"/>
    <property type="match status" value="1"/>
</dbReference>
<evidence type="ECO:0000259" key="10">
    <source>
        <dbReference type="PROSITE" id="PS51779"/>
    </source>
</evidence>
<keyword evidence="5 9" id="KW-0812">Transmembrane</keyword>
<dbReference type="Gene3D" id="3.40.50.11690">
    <property type="entry name" value="Cell division protein FtsQ/DivIB"/>
    <property type="match status" value="1"/>
</dbReference>
<keyword evidence="4 9" id="KW-0132">Cell division</keyword>
<evidence type="ECO:0000256" key="1">
    <source>
        <dbReference type="ARBA" id="ARBA00004370"/>
    </source>
</evidence>
<evidence type="ECO:0000256" key="4">
    <source>
        <dbReference type="ARBA" id="ARBA00022618"/>
    </source>
</evidence>
<organism evidence="11 12">
    <name type="scientific">Rhizobium subbaraonis</name>
    <dbReference type="NCBI Taxonomy" id="908946"/>
    <lineage>
        <taxon>Bacteria</taxon>
        <taxon>Pseudomonadati</taxon>
        <taxon>Pseudomonadota</taxon>
        <taxon>Alphaproteobacteria</taxon>
        <taxon>Hyphomicrobiales</taxon>
        <taxon>Rhizobiaceae</taxon>
        <taxon>Rhizobium/Agrobacterium group</taxon>
        <taxon>Rhizobium</taxon>
    </lineage>
</organism>
<keyword evidence="6 9" id="KW-1133">Transmembrane helix</keyword>
<evidence type="ECO:0000256" key="6">
    <source>
        <dbReference type="ARBA" id="ARBA00022989"/>
    </source>
</evidence>
<evidence type="ECO:0000256" key="7">
    <source>
        <dbReference type="ARBA" id="ARBA00023136"/>
    </source>
</evidence>
<dbReference type="InterPro" id="IPR005548">
    <property type="entry name" value="Cell_div_FtsQ/DivIB_C"/>
</dbReference>
<dbReference type="Pfam" id="PF03799">
    <property type="entry name" value="FtsQ_DivIB_C"/>
    <property type="match status" value="1"/>
</dbReference>
<evidence type="ECO:0000256" key="5">
    <source>
        <dbReference type="ARBA" id="ARBA00022692"/>
    </source>
</evidence>
<dbReference type="RefSeq" id="WP_176526738.1">
    <property type="nucleotide sequence ID" value="NZ_OBQD01000007.1"/>
</dbReference>
<dbReference type="AlphaFoldDB" id="A0A285UFW0"/>
<comment type="similarity">
    <text evidence="9">Belongs to the FtsQ/DivIB family. FtsQ subfamily.</text>
</comment>
<evidence type="ECO:0000256" key="8">
    <source>
        <dbReference type="ARBA" id="ARBA00023306"/>
    </source>
</evidence>
<evidence type="ECO:0000256" key="9">
    <source>
        <dbReference type="HAMAP-Rule" id="MF_00911"/>
    </source>
</evidence>
<dbReference type="EMBL" id="OBQD01000007">
    <property type="protein sequence ID" value="SOC40298.1"/>
    <property type="molecule type" value="Genomic_DNA"/>
</dbReference>
<keyword evidence="2 9" id="KW-1003">Cell membrane</keyword>
<keyword evidence="12" id="KW-1185">Reference proteome</keyword>
<dbReference type="PANTHER" id="PTHR35851">
    <property type="entry name" value="CELL DIVISION PROTEIN FTSQ"/>
    <property type="match status" value="1"/>
</dbReference>